<keyword evidence="3" id="KW-0963">Cytoplasm</keyword>
<dbReference type="PANTHER" id="PTHR10980:SF3">
    <property type="entry name" value="LD16419P"/>
    <property type="match status" value="1"/>
</dbReference>
<evidence type="ECO:0000313" key="4">
    <source>
        <dbReference type="EMBL" id="GAA5796984.1"/>
    </source>
</evidence>
<organism evidence="4 5">
    <name type="scientific">Helicostylum pulchrum</name>
    <dbReference type="NCBI Taxonomy" id="562976"/>
    <lineage>
        <taxon>Eukaryota</taxon>
        <taxon>Fungi</taxon>
        <taxon>Fungi incertae sedis</taxon>
        <taxon>Mucoromycota</taxon>
        <taxon>Mucoromycotina</taxon>
        <taxon>Mucoromycetes</taxon>
        <taxon>Mucorales</taxon>
        <taxon>Mucorineae</taxon>
        <taxon>Mucoraceae</taxon>
        <taxon>Helicostylum</taxon>
    </lineage>
</organism>
<dbReference type="InterPro" id="IPR024792">
    <property type="entry name" value="RhoGDI_dom_sf"/>
</dbReference>
<gene>
    <name evidence="4" type="ORF">HPULCUR_002362</name>
</gene>
<dbReference type="Pfam" id="PF02115">
    <property type="entry name" value="Rho_GDI"/>
    <property type="match status" value="1"/>
</dbReference>
<evidence type="ECO:0000313" key="5">
    <source>
        <dbReference type="Proteomes" id="UP001476247"/>
    </source>
</evidence>
<sequence>MEYVRSPGSSSESSCSEAKWALNVRSSPTEALNMVIDACVYLSVCAPDSLAYIALTIVEYTALKVDGRTDAMIYLSTPGDIKHDIVSGLKYLLLVVPSTDACEKMFLAEEEPSGILARGYYDTESQFVDDDCISHLEWNWSFDIRN</sequence>
<protein>
    <submittedName>
        <fullName evidence="4">Uncharacterized protein</fullName>
    </submittedName>
</protein>
<evidence type="ECO:0000256" key="1">
    <source>
        <dbReference type="ARBA" id="ARBA00004496"/>
    </source>
</evidence>
<comment type="subcellular location">
    <subcellularLocation>
        <location evidence="1">Cytoplasm</location>
    </subcellularLocation>
</comment>
<reference evidence="4 5" key="1">
    <citation type="submission" date="2024-04" db="EMBL/GenBank/DDBJ databases">
        <title>genome sequences of Mucor flavus KT1a and Helicostylum pulchrum KT1b strains isolation_sourced from the surface of a dry-aged beef.</title>
        <authorList>
            <person name="Toyotome T."/>
            <person name="Hosono M."/>
            <person name="Torimaru M."/>
            <person name="Fukuda K."/>
            <person name="Mikami N."/>
        </authorList>
    </citation>
    <scope>NUCLEOTIDE SEQUENCE [LARGE SCALE GENOMIC DNA]</scope>
    <source>
        <strain evidence="4 5">KT1b</strain>
    </source>
</reference>
<proteinExistence type="inferred from homology"/>
<accession>A0ABP9XQA8</accession>
<dbReference type="InterPro" id="IPR014756">
    <property type="entry name" value="Ig_E-set"/>
</dbReference>
<dbReference type="Proteomes" id="UP001476247">
    <property type="component" value="Unassembled WGS sequence"/>
</dbReference>
<dbReference type="SUPFAM" id="SSF81296">
    <property type="entry name" value="E set domains"/>
    <property type="match status" value="1"/>
</dbReference>
<name>A0ABP9XQA8_9FUNG</name>
<dbReference type="EMBL" id="BAABUJ010000007">
    <property type="protein sequence ID" value="GAA5796984.1"/>
    <property type="molecule type" value="Genomic_DNA"/>
</dbReference>
<evidence type="ECO:0000256" key="2">
    <source>
        <dbReference type="ARBA" id="ARBA00009758"/>
    </source>
</evidence>
<dbReference type="Gene3D" id="2.70.50.30">
    <property type="entry name" value="Coagulation Factor XIII, subunit A, domain 1"/>
    <property type="match status" value="1"/>
</dbReference>
<dbReference type="InterPro" id="IPR000406">
    <property type="entry name" value="Rho_GDI"/>
</dbReference>
<comment type="similarity">
    <text evidence="2">Belongs to the Rho GDI family.</text>
</comment>
<evidence type="ECO:0000256" key="3">
    <source>
        <dbReference type="ARBA" id="ARBA00022490"/>
    </source>
</evidence>
<dbReference type="PANTHER" id="PTHR10980">
    <property type="entry name" value="RHO GDP-DISSOCIATION INHIBITOR"/>
    <property type="match status" value="1"/>
</dbReference>
<keyword evidence="5" id="KW-1185">Reference proteome</keyword>
<comment type="caution">
    <text evidence="4">The sequence shown here is derived from an EMBL/GenBank/DDBJ whole genome shotgun (WGS) entry which is preliminary data.</text>
</comment>